<dbReference type="SUPFAM" id="SSF53448">
    <property type="entry name" value="Nucleotide-diphospho-sugar transferases"/>
    <property type="match status" value="1"/>
</dbReference>
<dbReference type="Pfam" id="PF00535">
    <property type="entry name" value="Glycos_transf_2"/>
    <property type="match status" value="1"/>
</dbReference>
<dbReference type="CDD" id="cd00761">
    <property type="entry name" value="Glyco_tranf_GTA_type"/>
    <property type="match status" value="1"/>
</dbReference>
<dbReference type="InterPro" id="IPR029044">
    <property type="entry name" value="Nucleotide-diphossugar_trans"/>
</dbReference>
<keyword evidence="2" id="KW-0808">Transferase</keyword>
<reference evidence="2" key="1">
    <citation type="submission" date="2020-02" db="EMBL/GenBank/DDBJ databases">
        <title>Development of a multiplex PCR-based assay for rapid serotyping of Erysipelothrix species.</title>
        <authorList>
            <person name="Shimoji Y."/>
            <person name="Shiraiwa K."/>
            <person name="Tominaga H."/>
            <person name="Nishikawa S."/>
            <person name="Eguchi M."/>
            <person name="Hikono H."/>
            <person name="Ogawa Y."/>
        </authorList>
    </citation>
    <scope>NUCLEOTIDE SEQUENCE</scope>
    <source>
        <strain evidence="2">Wittling</strain>
    </source>
</reference>
<evidence type="ECO:0000313" key="2">
    <source>
        <dbReference type="EMBL" id="BCB22754.1"/>
    </source>
</evidence>
<dbReference type="InterPro" id="IPR001173">
    <property type="entry name" value="Glyco_trans_2-like"/>
</dbReference>
<feature type="domain" description="Glycosyltransferase 2-like" evidence="1">
    <location>
        <begin position="4"/>
        <end position="98"/>
    </location>
</feature>
<evidence type="ECO:0000259" key="1">
    <source>
        <dbReference type="Pfam" id="PF00535"/>
    </source>
</evidence>
<dbReference type="AlphaFoldDB" id="A0A6S6I1T0"/>
<organism evidence="2">
    <name type="scientific">Erysipelothrix tonsillarum</name>
    <dbReference type="NCBI Taxonomy" id="38402"/>
    <lineage>
        <taxon>Bacteria</taxon>
        <taxon>Bacillati</taxon>
        <taxon>Bacillota</taxon>
        <taxon>Erysipelotrichia</taxon>
        <taxon>Erysipelotrichales</taxon>
        <taxon>Erysipelotrichaceae</taxon>
        <taxon>Erysipelothrix</taxon>
    </lineage>
</organism>
<dbReference type="PANTHER" id="PTHR22916">
    <property type="entry name" value="GLYCOSYLTRANSFERASE"/>
    <property type="match status" value="1"/>
</dbReference>
<proteinExistence type="predicted"/>
<protein>
    <submittedName>
        <fullName evidence="2">Glycosyltransferase family 2 protein</fullName>
    </submittedName>
</protein>
<name>A0A6S6I1T0_9FIRM</name>
<dbReference type="Gene3D" id="3.90.550.10">
    <property type="entry name" value="Spore Coat Polysaccharide Biosynthesis Protein SpsA, Chain A"/>
    <property type="match status" value="1"/>
</dbReference>
<dbReference type="PANTHER" id="PTHR22916:SF3">
    <property type="entry name" value="UDP-GLCNAC:BETAGAL BETA-1,3-N-ACETYLGLUCOSAMINYLTRANSFERASE-LIKE PROTEIN 1"/>
    <property type="match status" value="1"/>
</dbReference>
<accession>A0A6S6I1T0</accession>
<dbReference type="EMBL" id="LC528610">
    <property type="protein sequence ID" value="BCB22754.1"/>
    <property type="molecule type" value="Genomic_DNA"/>
</dbReference>
<sequence>MKYSVIIPAFNAKKTIIKTINSVLLSFSSDTEIIIIDDCSTDETYGVICDIISKENNKVKILYYKNERNIGVSASRNKGIVKSTGKYLLFVDADDVIEIGTKTYIDEIIHQNEGVEIIRFNHSRASDDELNIIGNKIEDIPVDLFKSYYFHSSCTQIVVRYLFEQVNYNEDLIFGEDMLLSFELLTKSNSFVLLSNKFYIYNEVESSVSNRINLEHSINCIDSICVVYDRLEELFSRNSEVKKILNIKKNKELSLQLLKVLKISEKHYENVIEKYRKEYISTKSLPKNFYNLHAFSVFRNYKILEKVLNFVYIQLKGKNNEKSNYLRNI</sequence>
<dbReference type="GO" id="GO:0016758">
    <property type="term" value="F:hexosyltransferase activity"/>
    <property type="evidence" value="ECO:0007669"/>
    <property type="project" value="UniProtKB-ARBA"/>
</dbReference>